<dbReference type="Gene3D" id="1.25.40.10">
    <property type="entry name" value="Tetratricopeptide repeat domain"/>
    <property type="match status" value="1"/>
</dbReference>
<protein>
    <recommendedName>
        <fullName evidence="3">Pentacotripeptide-repeat region of PRORP domain-containing protein</fullName>
    </recommendedName>
</protein>
<evidence type="ECO:0000313" key="2">
    <source>
        <dbReference type="Proteomes" id="UP000076727"/>
    </source>
</evidence>
<dbReference type="AlphaFoldDB" id="A0A165PDW9"/>
<proteinExistence type="predicted"/>
<dbReference type="Proteomes" id="UP000076727">
    <property type="component" value="Unassembled WGS sequence"/>
</dbReference>
<organism evidence="1 2">
    <name type="scientific">Daedalea quercina L-15889</name>
    <dbReference type="NCBI Taxonomy" id="1314783"/>
    <lineage>
        <taxon>Eukaryota</taxon>
        <taxon>Fungi</taxon>
        <taxon>Dikarya</taxon>
        <taxon>Basidiomycota</taxon>
        <taxon>Agaricomycotina</taxon>
        <taxon>Agaricomycetes</taxon>
        <taxon>Polyporales</taxon>
        <taxon>Fomitopsis</taxon>
    </lineage>
</organism>
<gene>
    <name evidence="1" type="ORF">DAEQUDRAFT_712523</name>
</gene>
<name>A0A165PDW9_9APHY</name>
<dbReference type="OrthoDB" id="185373at2759"/>
<evidence type="ECO:0000313" key="1">
    <source>
        <dbReference type="EMBL" id="KZT68086.1"/>
    </source>
</evidence>
<dbReference type="InterPro" id="IPR011990">
    <property type="entry name" value="TPR-like_helical_dom_sf"/>
</dbReference>
<dbReference type="STRING" id="1314783.A0A165PDW9"/>
<keyword evidence="2" id="KW-1185">Reference proteome</keyword>
<reference evidence="1 2" key="1">
    <citation type="journal article" date="2016" name="Mol. Biol. Evol.">
        <title>Comparative Genomics of Early-Diverging Mushroom-Forming Fungi Provides Insights into the Origins of Lignocellulose Decay Capabilities.</title>
        <authorList>
            <person name="Nagy L.G."/>
            <person name="Riley R."/>
            <person name="Tritt A."/>
            <person name="Adam C."/>
            <person name="Daum C."/>
            <person name="Floudas D."/>
            <person name="Sun H."/>
            <person name="Yadav J.S."/>
            <person name="Pangilinan J."/>
            <person name="Larsson K.H."/>
            <person name="Matsuura K."/>
            <person name="Barry K."/>
            <person name="Labutti K."/>
            <person name="Kuo R."/>
            <person name="Ohm R.A."/>
            <person name="Bhattacharya S.S."/>
            <person name="Shirouzu T."/>
            <person name="Yoshinaga Y."/>
            <person name="Martin F.M."/>
            <person name="Grigoriev I.V."/>
            <person name="Hibbett D.S."/>
        </authorList>
    </citation>
    <scope>NUCLEOTIDE SEQUENCE [LARGE SCALE GENOMIC DNA]</scope>
    <source>
        <strain evidence="1 2">L-15889</strain>
    </source>
</reference>
<accession>A0A165PDW9</accession>
<sequence length="764" mass="86486">MWLQVLRRTPTGPLTRFVSTTARPESRRPPSTHALLLRRVFRISRYYGRKTNDPIFKTFNYFIRSPQGMVPKHMLGRCGITVHEFVFWKPVIRASNWDELTDHLAKRGVIIPAPDSPQVQDTSDHSQPPTWVILYTLCYKVKRESDVSQALALTYHHLPGVSPHLRPALLILCACWLAEHDLLIPLQRVVDALLDGQYGIEVQDFHIQLLLQLIAYASTSSHVSPILRRIIDRSGPHALNRDTYDVLLRSPFATPQLGLAVSHKMTSQGYIPMLRHLTQLMLIYSRRGWKYRALGVLRKVRLHMANAKGVGASVDNSLHRAGDGVPILRSAESRFLASFSLLKTAGAWASSVMAASRDRSLGWKDLRQVYSRAINACPSLRANAPLHIAVIQGFLRRRDYVNALKLWETMGDYQPRLTRQFFTVGIEALTLAGRPLRALDLLFDGTELLAAPKIRGRRQVPMIDSHVINIFMSSLYRAGFTDTVFVLWEHMETLFNVRPDIYTFTILLKAARVASKCNPSFRGALAELGLSHFIAKESGSDMPTRESCFSRVEMCITAEASKGSSGLWKGERAGLVALRIAREIIFSNWPELKHVSSPAEALRPTGDFQGSFPMTTLLRTVLQRKTPATPSPDPKGANLKCTVTHPYPHIILSDILFRAYIDLLASESQIPQIPLALAWIRALGIKPQKDTLATALVYWAEVGMDAPLFEHLRDGSSQYARLQRWMRGWVGEAHMPTDEVIWRHVRRRKLFKEKFRRAFLDPES</sequence>
<dbReference type="EMBL" id="KV429070">
    <property type="protein sequence ID" value="KZT68086.1"/>
    <property type="molecule type" value="Genomic_DNA"/>
</dbReference>
<evidence type="ECO:0008006" key="3">
    <source>
        <dbReference type="Google" id="ProtNLM"/>
    </source>
</evidence>